<dbReference type="AlphaFoldDB" id="A0A3B0UIB7"/>
<dbReference type="InterPro" id="IPR011856">
    <property type="entry name" value="tRNA_endonuc-like_dom_sf"/>
</dbReference>
<accession>A0A3B0UIB7</accession>
<sequence>MAIQQEIGEKGEFLAAQYLQKIGFLIITKNYRAGKSEIDLVCKDQETLVFVEVKTRTNRSFGNPESFVNEAKAAKVIEGAETYIIENNWKGAVRFDIVSVLIMNGETEIEHFIDAFY</sequence>
<protein>
    <submittedName>
        <fullName evidence="1">Uncharacterized protein</fullName>
    </submittedName>
</protein>
<dbReference type="Pfam" id="PF02021">
    <property type="entry name" value="UPF0102"/>
    <property type="match status" value="1"/>
</dbReference>
<dbReference type="HAMAP" id="MF_00048">
    <property type="entry name" value="UPF0102"/>
    <property type="match status" value="1"/>
</dbReference>
<proteinExistence type="inferred from homology"/>
<dbReference type="CDD" id="cd20736">
    <property type="entry name" value="PoNe_Nuclease"/>
    <property type="match status" value="1"/>
</dbReference>
<dbReference type="InterPro" id="IPR003509">
    <property type="entry name" value="UPF0102_YraN-like"/>
</dbReference>
<reference evidence="1" key="1">
    <citation type="submission" date="2018-06" db="EMBL/GenBank/DDBJ databases">
        <authorList>
            <person name="Zhirakovskaya E."/>
        </authorList>
    </citation>
    <scope>NUCLEOTIDE SEQUENCE</scope>
</reference>
<dbReference type="InterPro" id="IPR011335">
    <property type="entry name" value="Restrct_endonuc-II-like"/>
</dbReference>
<organism evidence="1">
    <name type="scientific">hydrothermal vent metagenome</name>
    <dbReference type="NCBI Taxonomy" id="652676"/>
    <lineage>
        <taxon>unclassified sequences</taxon>
        <taxon>metagenomes</taxon>
        <taxon>ecological metagenomes</taxon>
    </lineage>
</organism>
<dbReference type="SUPFAM" id="SSF52980">
    <property type="entry name" value="Restriction endonuclease-like"/>
    <property type="match status" value="1"/>
</dbReference>
<name>A0A3B0UIB7_9ZZZZ</name>
<dbReference type="GO" id="GO:0003676">
    <property type="term" value="F:nucleic acid binding"/>
    <property type="evidence" value="ECO:0007669"/>
    <property type="project" value="InterPro"/>
</dbReference>
<dbReference type="PANTHER" id="PTHR34039">
    <property type="entry name" value="UPF0102 PROTEIN YRAN"/>
    <property type="match status" value="1"/>
</dbReference>
<dbReference type="EMBL" id="UOES01000462">
    <property type="protein sequence ID" value="VAW28830.1"/>
    <property type="molecule type" value="Genomic_DNA"/>
</dbReference>
<dbReference type="NCBIfam" id="NF009150">
    <property type="entry name" value="PRK12497.1-3"/>
    <property type="match status" value="1"/>
</dbReference>
<gene>
    <name evidence="1" type="ORF">MNBD_BACTEROID06-328</name>
</gene>
<evidence type="ECO:0000313" key="1">
    <source>
        <dbReference type="EMBL" id="VAW28830.1"/>
    </source>
</evidence>
<dbReference type="Gene3D" id="3.40.1350.10">
    <property type="match status" value="1"/>
</dbReference>
<dbReference type="PANTHER" id="PTHR34039:SF1">
    <property type="entry name" value="UPF0102 PROTEIN YRAN"/>
    <property type="match status" value="1"/>
</dbReference>